<dbReference type="AlphaFoldDB" id="A0A380TDX6"/>
<organism evidence="2">
    <name type="scientific">metagenome</name>
    <dbReference type="NCBI Taxonomy" id="256318"/>
    <lineage>
        <taxon>unclassified sequences</taxon>
        <taxon>metagenomes</taxon>
    </lineage>
</organism>
<feature type="region of interest" description="Disordered" evidence="1">
    <location>
        <begin position="31"/>
        <end position="50"/>
    </location>
</feature>
<evidence type="ECO:0000256" key="1">
    <source>
        <dbReference type="SAM" id="MobiDB-lite"/>
    </source>
</evidence>
<feature type="compositionally biased region" description="Low complexity" evidence="1">
    <location>
        <begin position="31"/>
        <end position="42"/>
    </location>
</feature>
<gene>
    <name evidence="2" type="ORF">DF3PB_310023</name>
</gene>
<name>A0A380TDX6_9ZZZZ</name>
<dbReference type="EMBL" id="UIDG01000235">
    <property type="protein sequence ID" value="SUS06682.1"/>
    <property type="molecule type" value="Genomic_DNA"/>
</dbReference>
<accession>A0A380TDX6</accession>
<proteinExistence type="predicted"/>
<sequence length="127" mass="14303">MECRPFRAAQLILLSRTEEYRPDRAACKGCAPPRRGAPPTAAYGLDRPPDRRFLKSVGSEGMSDFRLSKGMAAQAAAIETQTRQKIRIQVNGRRTYHDRTPFTGMQYPDSVRILEYIATKTGWDVPS</sequence>
<protein>
    <submittedName>
        <fullName evidence="2">Uncharacterized protein</fullName>
    </submittedName>
</protein>
<evidence type="ECO:0000313" key="2">
    <source>
        <dbReference type="EMBL" id="SUS06682.1"/>
    </source>
</evidence>
<reference evidence="2" key="1">
    <citation type="submission" date="2018-07" db="EMBL/GenBank/DDBJ databases">
        <authorList>
            <person name="Quirk P.G."/>
            <person name="Krulwich T.A."/>
        </authorList>
    </citation>
    <scope>NUCLEOTIDE SEQUENCE</scope>
</reference>